<evidence type="ECO:0000256" key="2">
    <source>
        <dbReference type="SAM" id="SignalP"/>
    </source>
</evidence>
<evidence type="ECO:0000313" key="4">
    <source>
        <dbReference type="EMBL" id="KAK0042686.1"/>
    </source>
</evidence>
<proteinExistence type="predicted"/>
<dbReference type="InterPro" id="IPR036846">
    <property type="entry name" value="GM2-AP_sf"/>
</dbReference>
<protein>
    <submittedName>
        <fullName evidence="4">Ganglioside GM2 activator</fullName>
    </submittedName>
</protein>
<dbReference type="PANTHER" id="PTHR17357:SF0">
    <property type="entry name" value="GANGLIOSIDE GM2 ACTIVATOR"/>
    <property type="match status" value="1"/>
</dbReference>
<accession>A0AAD8AUJ3</accession>
<feature type="signal peptide" evidence="2">
    <location>
        <begin position="1"/>
        <end position="26"/>
    </location>
</feature>
<dbReference type="InterPro" id="IPR028996">
    <property type="entry name" value="GM2-AP"/>
</dbReference>
<reference evidence="4" key="1">
    <citation type="journal article" date="2023" name="PLoS Negl. Trop. Dis.">
        <title>A genome sequence for Biomphalaria pfeifferi, the major vector snail for the human-infecting parasite Schistosoma mansoni.</title>
        <authorList>
            <person name="Bu L."/>
            <person name="Lu L."/>
            <person name="Laidemitt M.R."/>
            <person name="Zhang S.M."/>
            <person name="Mutuku M."/>
            <person name="Mkoji G."/>
            <person name="Steinauer M."/>
            <person name="Loker E.S."/>
        </authorList>
    </citation>
    <scope>NUCLEOTIDE SEQUENCE</scope>
    <source>
        <strain evidence="4">KasaAsao</strain>
    </source>
</reference>
<dbReference type="GO" id="GO:0005319">
    <property type="term" value="F:lipid transporter activity"/>
    <property type="evidence" value="ECO:0007669"/>
    <property type="project" value="TreeGrafter"/>
</dbReference>
<name>A0AAD8AUJ3_BIOPF</name>
<sequence>MKYLTATLTLVSITLVILYQVDTVHSHVRYTVQQAQKDLFDFLMTKSEKIPHRKPQLKTYKYINCGDPKKELANLTSLVLGPDPLVFPGALYVEFAVKIHTLVDTPLKAEVVLEKKVGDSWLKIPCIGFIGSCEYDDVCEFLSLITECPQPFVDAGVPCKCPFQKGVYKLPKTEFDVEIPIFPPGDYHGKVNLTRNDQSVACVELFTTFD</sequence>
<dbReference type="InterPro" id="IPR003172">
    <property type="entry name" value="ML_dom"/>
</dbReference>
<organism evidence="4 5">
    <name type="scientific">Biomphalaria pfeifferi</name>
    <name type="common">Bloodfluke planorb</name>
    <name type="synonym">Freshwater snail</name>
    <dbReference type="NCBI Taxonomy" id="112525"/>
    <lineage>
        <taxon>Eukaryota</taxon>
        <taxon>Metazoa</taxon>
        <taxon>Spiralia</taxon>
        <taxon>Lophotrochozoa</taxon>
        <taxon>Mollusca</taxon>
        <taxon>Gastropoda</taxon>
        <taxon>Heterobranchia</taxon>
        <taxon>Euthyneura</taxon>
        <taxon>Panpulmonata</taxon>
        <taxon>Hygrophila</taxon>
        <taxon>Lymnaeoidea</taxon>
        <taxon>Planorbidae</taxon>
        <taxon>Biomphalaria</taxon>
    </lineage>
</organism>
<keyword evidence="5" id="KW-1185">Reference proteome</keyword>
<dbReference type="EMBL" id="JASAOG010000234">
    <property type="protein sequence ID" value="KAK0042686.1"/>
    <property type="molecule type" value="Genomic_DNA"/>
</dbReference>
<feature type="chain" id="PRO_5042012303" evidence="2">
    <location>
        <begin position="27"/>
        <end position="210"/>
    </location>
</feature>
<evidence type="ECO:0000256" key="1">
    <source>
        <dbReference type="ARBA" id="ARBA00022729"/>
    </source>
</evidence>
<gene>
    <name evidence="4" type="ORF">Bpfe_027836</name>
</gene>
<dbReference type="GO" id="GO:0008047">
    <property type="term" value="F:enzyme activator activity"/>
    <property type="evidence" value="ECO:0007669"/>
    <property type="project" value="InterPro"/>
</dbReference>
<dbReference type="GO" id="GO:0009898">
    <property type="term" value="C:cytoplasmic side of plasma membrane"/>
    <property type="evidence" value="ECO:0007669"/>
    <property type="project" value="TreeGrafter"/>
</dbReference>
<dbReference type="PANTHER" id="PTHR17357">
    <property type="entry name" value="GM2 GANGLIOSIDE ACTIVATOR PROTEIN"/>
    <property type="match status" value="1"/>
</dbReference>
<evidence type="ECO:0000259" key="3">
    <source>
        <dbReference type="SMART" id="SM00737"/>
    </source>
</evidence>
<evidence type="ECO:0000313" key="5">
    <source>
        <dbReference type="Proteomes" id="UP001233172"/>
    </source>
</evidence>
<dbReference type="SMART" id="SM00737">
    <property type="entry name" value="ML"/>
    <property type="match status" value="1"/>
</dbReference>
<dbReference type="AlphaFoldDB" id="A0AAD8AUJ3"/>
<reference evidence="4" key="2">
    <citation type="submission" date="2023-04" db="EMBL/GenBank/DDBJ databases">
        <authorList>
            <person name="Bu L."/>
            <person name="Lu L."/>
            <person name="Laidemitt M.R."/>
            <person name="Zhang S.M."/>
            <person name="Mutuku M."/>
            <person name="Mkoji G."/>
            <person name="Steinauer M."/>
            <person name="Loker E.S."/>
        </authorList>
    </citation>
    <scope>NUCLEOTIDE SEQUENCE</scope>
    <source>
        <strain evidence="4">KasaAsao</strain>
        <tissue evidence="4">Whole Snail</tissue>
    </source>
</reference>
<dbReference type="GO" id="GO:0006689">
    <property type="term" value="P:ganglioside catabolic process"/>
    <property type="evidence" value="ECO:0007669"/>
    <property type="project" value="InterPro"/>
</dbReference>
<dbReference type="Proteomes" id="UP001233172">
    <property type="component" value="Unassembled WGS sequence"/>
</dbReference>
<comment type="caution">
    <text evidence="4">The sequence shown here is derived from an EMBL/GenBank/DDBJ whole genome shotgun (WGS) entry which is preliminary data.</text>
</comment>
<dbReference type="Pfam" id="PF02221">
    <property type="entry name" value="E1_DerP2_DerF2"/>
    <property type="match status" value="1"/>
</dbReference>
<keyword evidence="1 2" id="KW-0732">Signal</keyword>
<dbReference type="SUPFAM" id="SSF63707">
    <property type="entry name" value="Ganglioside M2 (gm2) activator"/>
    <property type="match status" value="1"/>
</dbReference>
<dbReference type="Gene3D" id="2.70.220.10">
    <property type="entry name" value="Ganglioside GM2 activator"/>
    <property type="match status" value="1"/>
</dbReference>
<feature type="domain" description="MD-2-related lipid-recognition" evidence="3">
    <location>
        <begin position="62"/>
        <end position="207"/>
    </location>
</feature>